<protein>
    <recommendedName>
        <fullName evidence="4">HTH HARE-type domain-containing protein</fullName>
    </recommendedName>
</protein>
<comment type="caution">
    <text evidence="2">The sequence shown here is derived from an EMBL/GenBank/DDBJ whole genome shotgun (WGS) entry which is preliminary data.</text>
</comment>
<feature type="region of interest" description="Disordered" evidence="1">
    <location>
        <begin position="1"/>
        <end position="34"/>
    </location>
</feature>
<evidence type="ECO:0008006" key="4">
    <source>
        <dbReference type="Google" id="ProtNLM"/>
    </source>
</evidence>
<organism evidence="2 3">
    <name type="scientific">Streptomyces cuspidosporus</name>
    <dbReference type="NCBI Taxonomy" id="66882"/>
    <lineage>
        <taxon>Bacteria</taxon>
        <taxon>Bacillati</taxon>
        <taxon>Actinomycetota</taxon>
        <taxon>Actinomycetes</taxon>
        <taxon>Kitasatosporales</taxon>
        <taxon>Streptomycetaceae</taxon>
        <taxon>Streptomyces</taxon>
    </lineage>
</organism>
<accession>A0ABP5SDU1</accession>
<proteinExistence type="predicted"/>
<dbReference type="RefSeq" id="WP_346173209.1">
    <property type="nucleotide sequence ID" value="NZ_BAAASD010000003.1"/>
</dbReference>
<keyword evidence="3" id="KW-1185">Reference proteome</keyword>
<evidence type="ECO:0000313" key="3">
    <source>
        <dbReference type="Proteomes" id="UP001500253"/>
    </source>
</evidence>
<gene>
    <name evidence="2" type="ORF">GCM10010246_09530</name>
</gene>
<dbReference type="EMBL" id="BAAASD010000003">
    <property type="protein sequence ID" value="GAA2329021.1"/>
    <property type="molecule type" value="Genomic_DNA"/>
</dbReference>
<name>A0ABP5SDU1_9ACTN</name>
<dbReference type="Proteomes" id="UP001500253">
    <property type="component" value="Unassembled WGS sequence"/>
</dbReference>
<evidence type="ECO:0000313" key="2">
    <source>
        <dbReference type="EMBL" id="GAA2329021.1"/>
    </source>
</evidence>
<reference evidence="3" key="1">
    <citation type="journal article" date="2019" name="Int. J. Syst. Evol. Microbiol.">
        <title>The Global Catalogue of Microorganisms (GCM) 10K type strain sequencing project: providing services to taxonomists for standard genome sequencing and annotation.</title>
        <authorList>
            <consortium name="The Broad Institute Genomics Platform"/>
            <consortium name="The Broad Institute Genome Sequencing Center for Infectious Disease"/>
            <person name="Wu L."/>
            <person name="Ma J."/>
        </authorList>
    </citation>
    <scope>NUCLEOTIDE SEQUENCE [LARGE SCALE GENOMIC DNA]</scope>
    <source>
        <strain evidence="3">JCM 4316</strain>
    </source>
</reference>
<sequence length="102" mass="10700">MRGAEELLPTTTDGRTTAPDGARTAGAPTGQPPTIAQEVLAFLRPRRRAARAEIIQHIKATRPDIEPGSLARELSRMVSKGTLISVARGRYALAPTAAGGDA</sequence>
<evidence type="ECO:0000256" key="1">
    <source>
        <dbReference type="SAM" id="MobiDB-lite"/>
    </source>
</evidence>